<accession>A0A0M3HSS6</accession>
<evidence type="ECO:0000313" key="1">
    <source>
        <dbReference type="Proteomes" id="UP000036681"/>
    </source>
</evidence>
<reference evidence="2" key="1">
    <citation type="submission" date="2017-02" db="UniProtKB">
        <authorList>
            <consortium name="WormBaseParasite"/>
        </authorList>
    </citation>
    <scope>IDENTIFICATION</scope>
</reference>
<protein>
    <submittedName>
        <fullName evidence="2">39S ribosomal protein L37, mitochondrial</fullName>
    </submittedName>
</protein>
<dbReference type="AlphaFoldDB" id="A0A0M3HSS6"/>
<proteinExistence type="predicted"/>
<sequence>MSFNVSWPLRKIVYRTLPSGNFPIVSIQNDSIPMWVSKRTNVDEAGDPAIEEKLAGQLDAKQTRPAWYQQSRAIFLSHLYQKQGSKKSFIFKTRDTKCKKSSKKETLTQEKLLHTTDITCTNFVKSALFMPPGNANSAIPRNSTRAIMSKGRRLTYASTFASLHYTSTAFDREIRKANAVIPSEWVPVELQRL</sequence>
<evidence type="ECO:0000313" key="2">
    <source>
        <dbReference type="WBParaSite" id="ALUE_0000557401-mRNA-1"/>
    </source>
</evidence>
<dbReference type="Proteomes" id="UP000036681">
    <property type="component" value="Unplaced"/>
</dbReference>
<dbReference type="WBParaSite" id="ALUE_0000557401-mRNA-1">
    <property type="protein sequence ID" value="ALUE_0000557401-mRNA-1"/>
    <property type="gene ID" value="ALUE_0000557401"/>
</dbReference>
<organism evidence="1 2">
    <name type="scientific">Ascaris lumbricoides</name>
    <name type="common">Giant roundworm</name>
    <dbReference type="NCBI Taxonomy" id="6252"/>
    <lineage>
        <taxon>Eukaryota</taxon>
        <taxon>Metazoa</taxon>
        <taxon>Ecdysozoa</taxon>
        <taxon>Nematoda</taxon>
        <taxon>Chromadorea</taxon>
        <taxon>Rhabditida</taxon>
        <taxon>Spirurina</taxon>
        <taxon>Ascaridomorpha</taxon>
        <taxon>Ascaridoidea</taxon>
        <taxon>Ascarididae</taxon>
        <taxon>Ascaris</taxon>
    </lineage>
</organism>
<name>A0A0M3HSS6_ASCLU</name>
<keyword evidence="1" id="KW-1185">Reference proteome</keyword>